<dbReference type="EMBL" id="QGDB01000010">
    <property type="protein sequence ID" value="PWL16449.1"/>
    <property type="molecule type" value="Genomic_DNA"/>
</dbReference>
<proteinExistence type="predicted"/>
<dbReference type="Pfam" id="PF03737">
    <property type="entry name" value="RraA-like"/>
    <property type="match status" value="1"/>
</dbReference>
<dbReference type="InterPro" id="IPR005493">
    <property type="entry name" value="RraA/RraA-like"/>
</dbReference>
<protein>
    <recommendedName>
        <fullName evidence="2">Putative 4-hydroxy-4-methyl-2-oxoglutarate aldolase</fullName>
    </recommendedName>
    <alternativeName>
        <fullName evidence="3">Regulator of ribonuclease activity homolog</fullName>
    </alternativeName>
    <alternativeName>
        <fullName evidence="4">RraA-like protein</fullName>
    </alternativeName>
</protein>
<dbReference type="Gene3D" id="3.50.30.40">
    <property type="entry name" value="Ribonuclease E inhibitor RraA/RraA-like"/>
    <property type="match status" value="1"/>
</dbReference>
<feature type="binding site" evidence="5">
    <location>
        <position position="114"/>
    </location>
    <ligand>
        <name>substrate</name>
    </ligand>
</feature>
<evidence type="ECO:0000256" key="3">
    <source>
        <dbReference type="ARBA" id="ARBA00029596"/>
    </source>
</evidence>
<keyword evidence="5" id="KW-0460">Magnesium</keyword>
<evidence type="ECO:0000313" key="7">
    <source>
        <dbReference type="Proteomes" id="UP000245865"/>
    </source>
</evidence>
<feature type="binding site" evidence="5">
    <location>
        <position position="115"/>
    </location>
    <ligand>
        <name>Mg(2+)</name>
        <dbReference type="ChEBI" id="CHEBI:18420"/>
    </ligand>
</feature>
<evidence type="ECO:0000256" key="2">
    <source>
        <dbReference type="ARBA" id="ARBA00016549"/>
    </source>
</evidence>
<evidence type="ECO:0000256" key="4">
    <source>
        <dbReference type="ARBA" id="ARBA00030169"/>
    </source>
</evidence>
<comment type="caution">
    <text evidence="6">The sequence shown here is derived from an EMBL/GenBank/DDBJ whole genome shotgun (WGS) entry which is preliminary data.</text>
</comment>
<feature type="binding site" evidence="5">
    <location>
        <begin position="92"/>
        <end position="95"/>
    </location>
    <ligand>
        <name>substrate</name>
    </ligand>
</feature>
<keyword evidence="5" id="KW-0479">Metal-binding</keyword>
<dbReference type="GO" id="GO:0046872">
    <property type="term" value="F:metal ion binding"/>
    <property type="evidence" value="ECO:0007669"/>
    <property type="project" value="UniProtKB-KW"/>
</dbReference>
<dbReference type="InterPro" id="IPR036704">
    <property type="entry name" value="RraA/RraA-like_sf"/>
</dbReference>
<accession>A0A316J6Q8</accession>
<evidence type="ECO:0000256" key="5">
    <source>
        <dbReference type="PIRSR" id="PIRSR605493-1"/>
    </source>
</evidence>
<dbReference type="PANTHER" id="PTHR33254">
    <property type="entry name" value="4-HYDROXY-4-METHYL-2-OXOGLUTARATE ALDOLASE 3-RELATED"/>
    <property type="match status" value="1"/>
</dbReference>
<dbReference type="Proteomes" id="UP000245865">
    <property type="component" value="Unassembled WGS sequence"/>
</dbReference>
<reference evidence="6 7" key="1">
    <citation type="submission" date="2018-05" db="EMBL/GenBank/DDBJ databases">
        <title>Comparative genomic sequence analysis between strain HN4 and CCM 8460T (Falsochrobactrum ovis) will provide more evidence to prove that HN4 is a new species of Falsochrobactrum.</title>
        <authorList>
            <person name="Lyu W."/>
            <person name="Sun L."/>
            <person name="Yao L."/>
        </authorList>
    </citation>
    <scope>NUCLEOTIDE SEQUENCE [LARGE SCALE GENOMIC DNA]</scope>
    <source>
        <strain evidence="6 7">HN4</strain>
    </source>
</reference>
<name>A0A316J6Q8_9HYPH</name>
<dbReference type="PANTHER" id="PTHR33254:SF4">
    <property type="entry name" value="4-HYDROXY-4-METHYL-2-OXOGLUTARATE ALDOLASE 3-RELATED"/>
    <property type="match status" value="1"/>
</dbReference>
<comment type="cofactor">
    <cofactor evidence="1">
        <name>a divalent metal cation</name>
        <dbReference type="ChEBI" id="CHEBI:60240"/>
    </cofactor>
</comment>
<gene>
    <name evidence="6" type="ORF">DKP76_17445</name>
</gene>
<keyword evidence="7" id="KW-1185">Reference proteome</keyword>
<dbReference type="AlphaFoldDB" id="A0A316J6Q8"/>
<comment type="cofactor">
    <cofactor evidence="5">
        <name>Mg(2+)</name>
        <dbReference type="ChEBI" id="CHEBI:18420"/>
    </cofactor>
</comment>
<dbReference type="CDD" id="cd16841">
    <property type="entry name" value="RraA_family"/>
    <property type="match status" value="1"/>
</dbReference>
<dbReference type="OrthoDB" id="9812532at2"/>
<organism evidence="6 7">
    <name type="scientific">Falsochrobactrum shanghaiense</name>
    <dbReference type="NCBI Taxonomy" id="2201899"/>
    <lineage>
        <taxon>Bacteria</taxon>
        <taxon>Pseudomonadati</taxon>
        <taxon>Pseudomonadota</taxon>
        <taxon>Alphaproteobacteria</taxon>
        <taxon>Hyphomicrobiales</taxon>
        <taxon>Brucellaceae</taxon>
        <taxon>Falsochrobactrum</taxon>
    </lineage>
</organism>
<sequence length="210" mass="21794">MAPATSYAVPEGVLARLASFSTATIYEAAGRIGALPASIRPLDHRMRLCGPAFPVHCPAGDNLALHRAIAAACPGEILLVDHEGTLDDGPFGDIMAHACRARGLSGLVISGCVRDSADLIRMDFPVFSLGISIQGTSKLVQGCVGEPVRIGDVDISRGDIIAGDADGVVIIANAQCAAVCEAAAKREEDETIMRNAIADGALTLDLLHLR</sequence>
<evidence type="ECO:0000256" key="1">
    <source>
        <dbReference type="ARBA" id="ARBA00001968"/>
    </source>
</evidence>
<dbReference type="SUPFAM" id="SSF89562">
    <property type="entry name" value="RraA-like"/>
    <property type="match status" value="1"/>
</dbReference>
<dbReference type="RefSeq" id="WP_109707949.1">
    <property type="nucleotide sequence ID" value="NZ_QGDB01000010.1"/>
</dbReference>
<evidence type="ECO:0000313" key="6">
    <source>
        <dbReference type="EMBL" id="PWL16449.1"/>
    </source>
</evidence>